<evidence type="ECO:0000313" key="3">
    <source>
        <dbReference type="Proteomes" id="UP000094793"/>
    </source>
</evidence>
<dbReference type="EMBL" id="CP017150">
    <property type="protein sequence ID" value="AOP53742.1"/>
    <property type="molecule type" value="Genomic_DNA"/>
</dbReference>
<name>A0A1D7W432_BREAU</name>
<sequence length="113" mass="12654">MVLGVVLSPVVAGRETGQIMSNIRKRHTPEQVVRKLGQADRMLADGSDIAAVCRELGISEQTYYRWRNQYGGLKADDAKRLKELEKQNATLKRLLAEAELEKAALKELVEGNF</sequence>
<dbReference type="Pfam" id="PF01527">
    <property type="entry name" value="HTH_Tnp_1"/>
    <property type="match status" value="1"/>
</dbReference>
<dbReference type="InterPro" id="IPR052546">
    <property type="entry name" value="Transposase_8_domain"/>
</dbReference>
<dbReference type="GO" id="GO:0006313">
    <property type="term" value="P:DNA transposition"/>
    <property type="evidence" value="ECO:0007669"/>
    <property type="project" value="InterPro"/>
</dbReference>
<gene>
    <name evidence="2" type="ORF">BLSMQ_2034</name>
</gene>
<proteinExistence type="predicted"/>
<protein>
    <submittedName>
        <fullName evidence="2">Mobile element protein</fullName>
    </submittedName>
</protein>
<dbReference type="AlphaFoldDB" id="A0A1D7W432"/>
<evidence type="ECO:0000256" key="1">
    <source>
        <dbReference type="SAM" id="Coils"/>
    </source>
</evidence>
<reference evidence="3" key="1">
    <citation type="submission" date="2016-09" db="EMBL/GenBank/DDBJ databases">
        <title>Complete Genome Sequence of Brevibacterium linens SMQ-1335.</title>
        <authorList>
            <person name="de Melo A.G."/>
            <person name="Labrie S.J."/>
            <person name="Dumaresq J."/>
            <person name="Roberts R.J."/>
            <person name="Tremblay D.M."/>
            <person name="Moineau S."/>
        </authorList>
    </citation>
    <scope>NUCLEOTIDE SEQUENCE [LARGE SCALE GENOMIC DNA]</scope>
    <source>
        <strain evidence="3">SMQ-1335</strain>
    </source>
</reference>
<feature type="coiled-coil region" evidence="1">
    <location>
        <begin position="74"/>
        <end position="108"/>
    </location>
</feature>
<dbReference type="GO" id="GO:0004803">
    <property type="term" value="F:transposase activity"/>
    <property type="evidence" value="ECO:0007669"/>
    <property type="project" value="InterPro"/>
</dbReference>
<dbReference type="Proteomes" id="UP000094793">
    <property type="component" value="Chromosome"/>
</dbReference>
<dbReference type="PATRIC" id="fig|1703.10.peg.2098"/>
<dbReference type="PANTHER" id="PTHR33609:SF1">
    <property type="entry name" value="TRANSPOSASE"/>
    <property type="match status" value="1"/>
</dbReference>
<dbReference type="InterPro" id="IPR009057">
    <property type="entry name" value="Homeodomain-like_sf"/>
</dbReference>
<dbReference type="SUPFAM" id="SSF46689">
    <property type="entry name" value="Homeodomain-like"/>
    <property type="match status" value="1"/>
</dbReference>
<accession>A0A1D7W432</accession>
<dbReference type="KEGG" id="blin:BLSMQ_2034"/>
<dbReference type="Gene3D" id="1.10.10.60">
    <property type="entry name" value="Homeodomain-like"/>
    <property type="match status" value="1"/>
</dbReference>
<dbReference type="InterPro" id="IPR002514">
    <property type="entry name" value="Transposase_8"/>
</dbReference>
<organism evidence="2 3">
    <name type="scientific">Brevibacterium aurantiacum</name>
    <dbReference type="NCBI Taxonomy" id="273384"/>
    <lineage>
        <taxon>Bacteria</taxon>
        <taxon>Bacillati</taxon>
        <taxon>Actinomycetota</taxon>
        <taxon>Actinomycetes</taxon>
        <taxon>Micrococcales</taxon>
        <taxon>Brevibacteriaceae</taxon>
        <taxon>Brevibacterium</taxon>
    </lineage>
</organism>
<dbReference type="PANTHER" id="PTHR33609">
    <property type="entry name" value="LOW CALCIUM RESPONSE LOCUS PROTEIN S"/>
    <property type="match status" value="1"/>
</dbReference>
<dbReference type="GO" id="GO:0003677">
    <property type="term" value="F:DNA binding"/>
    <property type="evidence" value="ECO:0007669"/>
    <property type="project" value="InterPro"/>
</dbReference>
<keyword evidence="1" id="KW-0175">Coiled coil</keyword>
<evidence type="ECO:0000313" key="2">
    <source>
        <dbReference type="EMBL" id="AOP53742.1"/>
    </source>
</evidence>